<gene>
    <name evidence="2" type="ORF">ANACOL_03323</name>
</gene>
<dbReference type="eggNOG" id="COG1396">
    <property type="taxonomic scope" value="Bacteria"/>
</dbReference>
<evidence type="ECO:0000259" key="1">
    <source>
        <dbReference type="PROSITE" id="PS50943"/>
    </source>
</evidence>
<comment type="caution">
    <text evidence="2">The sequence shown here is derived from an EMBL/GenBank/DDBJ whole genome shotgun (WGS) entry which is preliminary data.</text>
</comment>
<organism evidence="2 3">
    <name type="scientific">Anaerotruncus colihominis DSM 17241</name>
    <dbReference type="NCBI Taxonomy" id="445972"/>
    <lineage>
        <taxon>Bacteria</taxon>
        <taxon>Bacillati</taxon>
        <taxon>Bacillota</taxon>
        <taxon>Clostridia</taxon>
        <taxon>Eubacteriales</taxon>
        <taxon>Oscillospiraceae</taxon>
        <taxon>Anaerotruncus</taxon>
    </lineage>
</organism>
<dbReference type="EMBL" id="ABGD02000025">
    <property type="protein sequence ID" value="EDS09878.1"/>
    <property type="molecule type" value="Genomic_DNA"/>
</dbReference>
<dbReference type="Proteomes" id="UP000003803">
    <property type="component" value="Unassembled WGS sequence"/>
</dbReference>
<keyword evidence="2" id="KW-0238">DNA-binding</keyword>
<dbReference type="Pfam" id="PF01381">
    <property type="entry name" value="HTH_3"/>
    <property type="match status" value="1"/>
</dbReference>
<proteinExistence type="predicted"/>
<dbReference type="SMART" id="SM00530">
    <property type="entry name" value="HTH_XRE"/>
    <property type="match status" value="1"/>
</dbReference>
<evidence type="ECO:0000313" key="3">
    <source>
        <dbReference type="Proteomes" id="UP000003803"/>
    </source>
</evidence>
<dbReference type="InterPro" id="IPR010982">
    <property type="entry name" value="Lambda_DNA-bd_dom_sf"/>
</dbReference>
<dbReference type="STRING" id="169435.ERS852551_02823"/>
<accession>B0PEU5</accession>
<name>B0PEU5_9FIRM</name>
<feature type="domain" description="HTH cro/C1-type" evidence="1">
    <location>
        <begin position="10"/>
        <end position="64"/>
    </location>
</feature>
<dbReference type="GO" id="GO:0003677">
    <property type="term" value="F:DNA binding"/>
    <property type="evidence" value="ECO:0007669"/>
    <property type="project" value="UniProtKB-KW"/>
</dbReference>
<keyword evidence="3" id="KW-1185">Reference proteome</keyword>
<dbReference type="Gene3D" id="1.10.260.40">
    <property type="entry name" value="lambda repressor-like DNA-binding domains"/>
    <property type="match status" value="1"/>
</dbReference>
<evidence type="ECO:0000313" key="2">
    <source>
        <dbReference type="EMBL" id="EDS09878.1"/>
    </source>
</evidence>
<reference evidence="2" key="1">
    <citation type="submission" date="2007-11" db="EMBL/GenBank/DDBJ databases">
        <authorList>
            <person name="Fulton L."/>
            <person name="Clifton S."/>
            <person name="Fulton B."/>
            <person name="Xu J."/>
            <person name="Minx P."/>
            <person name="Pepin K.H."/>
            <person name="Johnson M."/>
            <person name="Thiruvilangam P."/>
            <person name="Bhonagiri V."/>
            <person name="Nash W.E."/>
            <person name="Mardis E.R."/>
            <person name="Wilson R.K."/>
        </authorList>
    </citation>
    <scope>NUCLEOTIDE SEQUENCE [LARGE SCALE GENOMIC DNA]</scope>
    <source>
        <strain evidence="2">DSM 17241</strain>
    </source>
</reference>
<dbReference type="SUPFAM" id="SSF47413">
    <property type="entry name" value="lambda repressor-like DNA-binding domains"/>
    <property type="match status" value="1"/>
</dbReference>
<dbReference type="HOGENOM" id="CLU_066192_5_0_9"/>
<reference evidence="2" key="2">
    <citation type="submission" date="2013-09" db="EMBL/GenBank/DDBJ databases">
        <title>Draft genome sequence of Anaerotruncus colihominis(DSM 17241).</title>
        <authorList>
            <person name="Sudarsanam P."/>
            <person name="Ley R."/>
            <person name="Guruge J."/>
            <person name="Turnbaugh P.J."/>
            <person name="Mahowald M."/>
            <person name="Liep D."/>
            <person name="Gordon J."/>
        </authorList>
    </citation>
    <scope>NUCLEOTIDE SEQUENCE</scope>
    <source>
        <strain evidence="2">DSM 17241</strain>
    </source>
</reference>
<dbReference type="PROSITE" id="PS50943">
    <property type="entry name" value="HTH_CROC1"/>
    <property type="match status" value="1"/>
</dbReference>
<dbReference type="InterPro" id="IPR001387">
    <property type="entry name" value="Cro/C1-type_HTH"/>
</dbReference>
<dbReference type="CDD" id="cd00093">
    <property type="entry name" value="HTH_XRE"/>
    <property type="match status" value="1"/>
</dbReference>
<sequence length="168" mass="19140">MGGEKMNERLKQIRAKKKMNQADFAKSLGIGQSTLAMMEVGKREISERHIKTICAIFGVNECWLRDGVGDMFTETNSTVISSLVDEYDLDPLDQKIVECYLNLGSLQRKVIKDYLRKLVDAVLSDENYDEYREDYIKENAGATAARGGQNEKVDELKELYDKRDGDNE</sequence>
<dbReference type="AlphaFoldDB" id="B0PEU5"/>
<protein>
    <submittedName>
        <fullName evidence="2">DNA-binding helix-turn-helix protein</fullName>
    </submittedName>
</protein>